<dbReference type="PROSITE" id="PS51186">
    <property type="entry name" value="GNAT"/>
    <property type="match status" value="1"/>
</dbReference>
<dbReference type="SUPFAM" id="SSF55729">
    <property type="entry name" value="Acyl-CoA N-acyltransferases (Nat)"/>
    <property type="match status" value="1"/>
</dbReference>
<accession>A0ABS9QAC7</accession>
<evidence type="ECO:0000313" key="4">
    <source>
        <dbReference type="EMBL" id="MCG7504340.1"/>
    </source>
</evidence>
<proteinExistence type="predicted"/>
<keyword evidence="5" id="KW-1185">Reference proteome</keyword>
<dbReference type="EMBL" id="JAKREW010000002">
    <property type="protein sequence ID" value="MCG7504340.1"/>
    <property type="molecule type" value="Genomic_DNA"/>
</dbReference>
<evidence type="ECO:0000259" key="3">
    <source>
        <dbReference type="PROSITE" id="PS51186"/>
    </source>
</evidence>
<dbReference type="RefSeq" id="WP_239362445.1">
    <property type="nucleotide sequence ID" value="NZ_JAKREW010000002.1"/>
</dbReference>
<organism evidence="4 5">
    <name type="scientific">Mesorhizobium retamae</name>
    <dbReference type="NCBI Taxonomy" id="2912854"/>
    <lineage>
        <taxon>Bacteria</taxon>
        <taxon>Pseudomonadati</taxon>
        <taxon>Pseudomonadota</taxon>
        <taxon>Alphaproteobacteria</taxon>
        <taxon>Hyphomicrobiales</taxon>
        <taxon>Phyllobacteriaceae</taxon>
        <taxon>Mesorhizobium</taxon>
    </lineage>
</organism>
<feature type="domain" description="N-acetyltransferase" evidence="3">
    <location>
        <begin position="2"/>
        <end position="160"/>
    </location>
</feature>
<evidence type="ECO:0000256" key="2">
    <source>
        <dbReference type="ARBA" id="ARBA00023315"/>
    </source>
</evidence>
<gene>
    <name evidence="4" type="ORF">L4923_04830</name>
</gene>
<comment type="caution">
    <text evidence="4">The sequence shown here is derived from an EMBL/GenBank/DDBJ whole genome shotgun (WGS) entry which is preliminary data.</text>
</comment>
<evidence type="ECO:0000256" key="1">
    <source>
        <dbReference type="ARBA" id="ARBA00022679"/>
    </source>
</evidence>
<evidence type="ECO:0000313" key="5">
    <source>
        <dbReference type="Proteomes" id="UP001201701"/>
    </source>
</evidence>
<dbReference type="Proteomes" id="UP001201701">
    <property type="component" value="Unassembled WGS sequence"/>
</dbReference>
<dbReference type="Pfam" id="PF00583">
    <property type="entry name" value="Acetyltransf_1"/>
    <property type="match status" value="1"/>
</dbReference>
<dbReference type="InterPro" id="IPR000182">
    <property type="entry name" value="GNAT_dom"/>
</dbReference>
<sequence length="165" mass="18470">MMRIVVDEAGEHLDAAAQIWAEATSWRDRVKDVPPLELSRPVIKRVLEISPRSFLLMVFDEDLPLGFAAIAPVAGNESMAELHYVGVEPPSWGRSVGAAIMVSAADVLLQRGFSEARLLVYVDNERAAQLYERCGWRRHGEAVPHPRMGKAEQEYRLVLEAVELH</sequence>
<name>A0ABS9QAC7_9HYPH</name>
<dbReference type="CDD" id="cd04301">
    <property type="entry name" value="NAT_SF"/>
    <property type="match status" value="1"/>
</dbReference>
<protein>
    <submittedName>
        <fullName evidence="4">GNAT family N-acetyltransferase</fullName>
    </submittedName>
</protein>
<dbReference type="Gene3D" id="3.40.630.30">
    <property type="match status" value="1"/>
</dbReference>
<dbReference type="PANTHER" id="PTHR43877">
    <property type="entry name" value="AMINOALKYLPHOSPHONATE N-ACETYLTRANSFERASE-RELATED-RELATED"/>
    <property type="match status" value="1"/>
</dbReference>
<keyword evidence="2" id="KW-0012">Acyltransferase</keyword>
<keyword evidence="1" id="KW-0808">Transferase</keyword>
<reference evidence="4 5" key="1">
    <citation type="submission" date="2022-02" db="EMBL/GenBank/DDBJ databases">
        <title>Draft genome sequence of Mezorhizobium retamae strain IRAMC:0171 isolated from Retama raetam nodules.</title>
        <authorList>
            <person name="Bengaied R."/>
            <person name="Sbissi I."/>
            <person name="Huber K."/>
            <person name="Ghodbane F."/>
            <person name="Nouioui I."/>
            <person name="Tarhouni M."/>
            <person name="Gtari M."/>
        </authorList>
    </citation>
    <scope>NUCLEOTIDE SEQUENCE [LARGE SCALE GENOMIC DNA]</scope>
    <source>
        <strain evidence="4 5">IRAMC:0171</strain>
    </source>
</reference>
<dbReference type="InterPro" id="IPR016181">
    <property type="entry name" value="Acyl_CoA_acyltransferase"/>
</dbReference>
<dbReference type="InterPro" id="IPR050832">
    <property type="entry name" value="Bact_Acetyltransf"/>
</dbReference>